<feature type="chain" id="PRO_5034462503" evidence="5">
    <location>
        <begin position="16"/>
        <end position="319"/>
    </location>
</feature>
<dbReference type="InterPro" id="IPR000420">
    <property type="entry name" value="Yeast_PIR_rpt"/>
</dbReference>
<evidence type="ECO:0000259" key="6">
    <source>
        <dbReference type="Pfam" id="PF22799"/>
    </source>
</evidence>
<evidence type="ECO:0000256" key="3">
    <source>
        <dbReference type="SAM" id="MobiDB-lite"/>
    </source>
</evidence>
<evidence type="ECO:0000313" key="7">
    <source>
        <dbReference type="EMBL" id="KAF7676316.1"/>
    </source>
</evidence>
<dbReference type="InterPro" id="IPR051153">
    <property type="entry name" value="Yeast_CWMannoprotein_PIR"/>
</dbReference>
<dbReference type="PANTHER" id="PTHR47254:SF2">
    <property type="entry name" value="COVALENTLY-LINKED CELL WALL PROTEIN"/>
    <property type="match status" value="1"/>
</dbReference>
<dbReference type="RefSeq" id="XP_038786557.1">
    <property type="nucleotide sequence ID" value="XM_038930868.1"/>
</dbReference>
<keyword evidence="4" id="KW-0472">Membrane</keyword>
<evidence type="ECO:0000256" key="4">
    <source>
        <dbReference type="SAM" id="Phobius"/>
    </source>
</evidence>
<dbReference type="Pfam" id="PF00399">
    <property type="entry name" value="PIR"/>
    <property type="match status" value="1"/>
</dbReference>
<feature type="region of interest" description="Disordered" evidence="3">
    <location>
        <begin position="150"/>
        <end position="223"/>
    </location>
</feature>
<proteinExistence type="predicted"/>
<dbReference type="GO" id="GO:0005199">
    <property type="term" value="F:structural constituent of cell wall"/>
    <property type="evidence" value="ECO:0007669"/>
    <property type="project" value="InterPro"/>
</dbReference>
<dbReference type="PANTHER" id="PTHR47254">
    <property type="entry name" value="CELL WALL MANNOPROTEIN CIS3-RELATED"/>
    <property type="match status" value="1"/>
</dbReference>
<gene>
    <name evidence="7" type="ORF">GT037_005821</name>
</gene>
<evidence type="ECO:0000256" key="1">
    <source>
        <dbReference type="ARBA" id="ARBA00022729"/>
    </source>
</evidence>
<evidence type="ECO:0000256" key="2">
    <source>
        <dbReference type="ARBA" id="ARBA00022737"/>
    </source>
</evidence>
<comment type="caution">
    <text evidence="7">The sequence shown here is derived from an EMBL/GenBank/DDBJ whole genome shotgun (WGS) entry which is preliminary data.</text>
</comment>
<dbReference type="Proteomes" id="UP000596902">
    <property type="component" value="Unassembled WGS sequence"/>
</dbReference>
<keyword evidence="1 5" id="KW-0732">Signal</keyword>
<keyword evidence="4" id="KW-1133">Transmembrane helix</keyword>
<sequence>MKSFVAAGLVAAVAAYPQASSDGGCASSADGTFAITTVNATQSATRRSIERRQLDGTLKLSLEDGKLTDQAGRTGYIAANYQFQFDAPVQAGARETSGFGLCSNGSMSLMGSTVFYQCLSGDFYNLYSQSTGAQCIPIHIQATMSADTSGVSQISDGQPQATSAAVTQISDGQPQASTPGPVVTQISDGQPQASSPVVTQISDGQPQASAPVVTQISDGQPQASAPLVTQISDGQPQASAPASNVSGNATMPSMPEYTGAAATGAASIGALAAGFFALFSLLDSGRSDDHVMKVILEDDTISLRRSLMTACIYDIHVHT</sequence>
<evidence type="ECO:0000256" key="5">
    <source>
        <dbReference type="SAM" id="SignalP"/>
    </source>
</evidence>
<dbReference type="GO" id="GO:0031505">
    <property type="term" value="P:fungal-type cell wall organization"/>
    <property type="evidence" value="ECO:0007669"/>
    <property type="project" value="TreeGrafter"/>
</dbReference>
<keyword evidence="2" id="KW-0677">Repeat</keyword>
<evidence type="ECO:0000313" key="8">
    <source>
        <dbReference type="Proteomes" id="UP000596902"/>
    </source>
</evidence>
<name>A0A8H7B786_9PLEO</name>
<reference evidence="7" key="2">
    <citation type="submission" date="2020-08" db="EMBL/GenBank/DDBJ databases">
        <title>Draft Genome Sequence of Cumin Blight Pathogen Alternaria burnsii.</title>
        <authorList>
            <person name="Feng Z."/>
        </authorList>
    </citation>
    <scope>NUCLEOTIDE SEQUENCE</scope>
    <source>
        <strain evidence="7">CBS107.38</strain>
    </source>
</reference>
<keyword evidence="4" id="KW-0812">Transmembrane</keyword>
<dbReference type="InterPro" id="IPR054508">
    <property type="entry name" value="PIR1-like_C"/>
</dbReference>
<feature type="domain" description="Cell wall mannoprotein PIR1-like C-terminal" evidence="6">
    <location>
        <begin position="65"/>
        <end position="138"/>
    </location>
</feature>
<dbReference type="GO" id="GO:0009277">
    <property type="term" value="C:fungal-type cell wall"/>
    <property type="evidence" value="ECO:0007669"/>
    <property type="project" value="TreeGrafter"/>
</dbReference>
<reference evidence="7" key="1">
    <citation type="submission" date="2020-01" db="EMBL/GenBank/DDBJ databases">
        <authorList>
            <person name="Feng Z.H.Z."/>
        </authorList>
    </citation>
    <scope>NUCLEOTIDE SEQUENCE</scope>
    <source>
        <strain evidence="7">CBS107.38</strain>
    </source>
</reference>
<dbReference type="PROSITE" id="PS50256">
    <property type="entry name" value="PIR_REPEAT_2"/>
    <property type="match status" value="1"/>
</dbReference>
<feature type="signal peptide" evidence="5">
    <location>
        <begin position="1"/>
        <end position="15"/>
    </location>
</feature>
<dbReference type="EMBL" id="JAAABM010000007">
    <property type="protein sequence ID" value="KAF7676316.1"/>
    <property type="molecule type" value="Genomic_DNA"/>
</dbReference>
<organism evidence="7 8">
    <name type="scientific">Alternaria burnsii</name>
    <dbReference type="NCBI Taxonomy" id="1187904"/>
    <lineage>
        <taxon>Eukaryota</taxon>
        <taxon>Fungi</taxon>
        <taxon>Dikarya</taxon>
        <taxon>Ascomycota</taxon>
        <taxon>Pezizomycotina</taxon>
        <taxon>Dothideomycetes</taxon>
        <taxon>Pleosporomycetidae</taxon>
        <taxon>Pleosporales</taxon>
        <taxon>Pleosporineae</taxon>
        <taxon>Pleosporaceae</taxon>
        <taxon>Alternaria</taxon>
        <taxon>Alternaria sect. Alternaria</taxon>
    </lineage>
</organism>
<accession>A0A8H7B786</accession>
<keyword evidence="8" id="KW-1185">Reference proteome</keyword>
<dbReference type="AlphaFoldDB" id="A0A8H7B786"/>
<feature type="transmembrane region" description="Helical" evidence="4">
    <location>
        <begin position="260"/>
        <end position="282"/>
    </location>
</feature>
<dbReference type="Pfam" id="PF22799">
    <property type="entry name" value="PIR1-like_C"/>
    <property type="match status" value="1"/>
</dbReference>
<protein>
    <submittedName>
        <fullName evidence="7">Covalently-linked cell wall protein</fullName>
    </submittedName>
</protein>
<dbReference type="GeneID" id="62204046"/>